<sequence length="70" mass="8131">MKYIIDRLEEGLAICENEQKAMVSIPLEQLPEAVKEGDMINETDGIFSIDKEGTGERRRKMRKKLMDLFE</sequence>
<dbReference type="EMBL" id="JBBMFM010000168">
    <property type="protein sequence ID" value="MEQ2428311.1"/>
    <property type="molecule type" value="Genomic_DNA"/>
</dbReference>
<accession>A0ABV1DET0</accession>
<dbReference type="Pfam" id="PF11213">
    <property type="entry name" value="DUF3006"/>
    <property type="match status" value="1"/>
</dbReference>
<organism evidence="1 2">
    <name type="scientific">Enterocloster hominis</name>
    <name type="common">ex Hitch et al. 2024</name>
    <dbReference type="NCBI Taxonomy" id="1917870"/>
    <lineage>
        <taxon>Bacteria</taxon>
        <taxon>Bacillati</taxon>
        <taxon>Bacillota</taxon>
        <taxon>Clostridia</taxon>
        <taxon>Lachnospirales</taxon>
        <taxon>Lachnospiraceae</taxon>
        <taxon>Enterocloster</taxon>
    </lineage>
</organism>
<protein>
    <submittedName>
        <fullName evidence="1">DUF3006 domain-containing protein</fullName>
    </submittedName>
</protein>
<evidence type="ECO:0000313" key="2">
    <source>
        <dbReference type="Proteomes" id="UP001454086"/>
    </source>
</evidence>
<keyword evidence="2" id="KW-1185">Reference proteome</keyword>
<dbReference type="InterPro" id="IPR021377">
    <property type="entry name" value="DUF3006"/>
</dbReference>
<dbReference type="Gene3D" id="6.20.120.50">
    <property type="match status" value="1"/>
</dbReference>
<evidence type="ECO:0000313" key="1">
    <source>
        <dbReference type="EMBL" id="MEQ2428311.1"/>
    </source>
</evidence>
<name>A0ABV1DET0_9FIRM</name>
<proteinExistence type="predicted"/>
<comment type="caution">
    <text evidence="1">The sequence shown here is derived from an EMBL/GenBank/DDBJ whole genome shotgun (WGS) entry which is preliminary data.</text>
</comment>
<dbReference type="RefSeq" id="WP_040381283.1">
    <property type="nucleotide sequence ID" value="NZ_JAJFEB010000003.1"/>
</dbReference>
<reference evidence="1 2" key="1">
    <citation type="submission" date="2024-03" db="EMBL/GenBank/DDBJ databases">
        <title>Human intestinal bacterial collection.</title>
        <authorList>
            <person name="Pauvert C."/>
            <person name="Hitch T.C.A."/>
            <person name="Clavel T."/>
        </authorList>
    </citation>
    <scope>NUCLEOTIDE SEQUENCE [LARGE SCALE GENOMIC DNA]</scope>
    <source>
        <strain evidence="1 2">CLA-SR-H021</strain>
    </source>
</reference>
<gene>
    <name evidence="1" type="ORF">WMQ36_25465</name>
</gene>
<dbReference type="Proteomes" id="UP001454086">
    <property type="component" value="Unassembled WGS sequence"/>
</dbReference>